<evidence type="ECO:0000256" key="8">
    <source>
        <dbReference type="ARBA" id="ARBA00023284"/>
    </source>
</evidence>
<dbReference type="NCBIfam" id="NF006960">
    <property type="entry name" value="PRK09437.1"/>
    <property type="match status" value="1"/>
</dbReference>
<dbReference type="PANTHER" id="PTHR42801:SF4">
    <property type="entry name" value="AHPC_TSA FAMILY PROTEIN"/>
    <property type="match status" value="1"/>
</dbReference>
<evidence type="ECO:0000256" key="3">
    <source>
        <dbReference type="ARBA" id="ARBA00013017"/>
    </source>
</evidence>
<dbReference type="PIRSF" id="PIRSF000239">
    <property type="entry name" value="AHPC"/>
    <property type="match status" value="1"/>
</dbReference>
<dbReference type="InterPro" id="IPR024706">
    <property type="entry name" value="Peroxiredoxin_AhpC-typ"/>
</dbReference>
<dbReference type="Gene3D" id="3.40.30.10">
    <property type="entry name" value="Glutaredoxin"/>
    <property type="match status" value="1"/>
</dbReference>
<dbReference type="GO" id="GO:0005737">
    <property type="term" value="C:cytoplasm"/>
    <property type="evidence" value="ECO:0007669"/>
    <property type="project" value="TreeGrafter"/>
</dbReference>
<gene>
    <name evidence="15" type="ORF">ET464_12355</name>
</gene>
<feature type="active site" description="Cysteine sulfenic acid (-SOH) intermediate; for peroxidase activity" evidence="13">
    <location>
        <position position="49"/>
    </location>
</feature>
<evidence type="ECO:0000256" key="5">
    <source>
        <dbReference type="ARBA" id="ARBA00022862"/>
    </source>
</evidence>
<evidence type="ECO:0000256" key="2">
    <source>
        <dbReference type="ARBA" id="ARBA00011245"/>
    </source>
</evidence>
<dbReference type="AlphaFoldDB" id="A0A4P6EZG8"/>
<dbReference type="OrthoDB" id="9812811at2"/>
<sequence length="159" mass="17886">MEIMAQVEIGKQVPDFTLPSGEGVPVSLRDYRGSKVIVYFYPKDSTPACTQEACDFRDSYEAFQGSGAAVIGISPDNARSHQRFADKQQLPFVLLTDAEHEVCELFGVWQLKKLYGREYMGLVRSTFLIDENGVLVREWRNVRVKGHVQQVLEAVRSGA</sequence>
<keyword evidence="16" id="KW-1185">Reference proteome</keyword>
<protein>
    <recommendedName>
        <fullName evidence="3">thioredoxin-dependent peroxiredoxin</fullName>
        <ecNumber evidence="3">1.11.1.24</ecNumber>
    </recommendedName>
    <alternativeName>
        <fullName evidence="11">Bacterioferritin comigratory protein</fullName>
    </alternativeName>
    <alternativeName>
        <fullName evidence="9">Thioredoxin peroxidase</fullName>
    </alternativeName>
</protein>
<dbReference type="InterPro" id="IPR036249">
    <property type="entry name" value="Thioredoxin-like_sf"/>
</dbReference>
<evidence type="ECO:0000256" key="7">
    <source>
        <dbReference type="ARBA" id="ARBA00023157"/>
    </source>
</evidence>
<dbReference type="GO" id="GO:0008379">
    <property type="term" value="F:thioredoxin peroxidase activity"/>
    <property type="evidence" value="ECO:0007669"/>
    <property type="project" value="TreeGrafter"/>
</dbReference>
<dbReference type="GO" id="GO:0045454">
    <property type="term" value="P:cell redox homeostasis"/>
    <property type="evidence" value="ECO:0007669"/>
    <property type="project" value="TreeGrafter"/>
</dbReference>
<dbReference type="Proteomes" id="UP000293568">
    <property type="component" value="Chromosome"/>
</dbReference>
<keyword evidence="7" id="KW-1015">Disulfide bond</keyword>
<evidence type="ECO:0000256" key="4">
    <source>
        <dbReference type="ARBA" id="ARBA00022559"/>
    </source>
</evidence>
<accession>A0A4P6EZG8</accession>
<dbReference type="InterPro" id="IPR050924">
    <property type="entry name" value="Peroxiredoxin_BCP/PrxQ"/>
</dbReference>
<proteinExistence type="inferred from homology"/>
<feature type="domain" description="Thioredoxin" evidence="14">
    <location>
        <begin position="7"/>
        <end position="159"/>
    </location>
</feature>
<keyword evidence="8" id="KW-0676">Redox-active center</keyword>
<keyword evidence="4 15" id="KW-0575">Peroxidase</keyword>
<evidence type="ECO:0000256" key="1">
    <source>
        <dbReference type="ARBA" id="ARBA00003330"/>
    </source>
</evidence>
<dbReference type="Pfam" id="PF00578">
    <property type="entry name" value="AhpC-TSA"/>
    <property type="match status" value="1"/>
</dbReference>
<dbReference type="InterPro" id="IPR000866">
    <property type="entry name" value="AhpC/TSA"/>
</dbReference>
<organism evidence="15 16">
    <name type="scientific">Paenibacillus protaetiae</name>
    <dbReference type="NCBI Taxonomy" id="2509456"/>
    <lineage>
        <taxon>Bacteria</taxon>
        <taxon>Bacillati</taxon>
        <taxon>Bacillota</taxon>
        <taxon>Bacilli</taxon>
        <taxon>Bacillales</taxon>
        <taxon>Paenibacillaceae</taxon>
        <taxon>Paenibacillus</taxon>
    </lineage>
</organism>
<dbReference type="CDD" id="cd03017">
    <property type="entry name" value="PRX_BCP"/>
    <property type="match status" value="1"/>
</dbReference>
<evidence type="ECO:0000256" key="10">
    <source>
        <dbReference type="ARBA" id="ARBA00038489"/>
    </source>
</evidence>
<evidence type="ECO:0000256" key="11">
    <source>
        <dbReference type="ARBA" id="ARBA00041373"/>
    </source>
</evidence>
<comment type="catalytic activity">
    <reaction evidence="12">
        <text>a hydroperoxide + [thioredoxin]-dithiol = an alcohol + [thioredoxin]-disulfide + H2O</text>
        <dbReference type="Rhea" id="RHEA:62620"/>
        <dbReference type="Rhea" id="RHEA-COMP:10698"/>
        <dbReference type="Rhea" id="RHEA-COMP:10700"/>
        <dbReference type="ChEBI" id="CHEBI:15377"/>
        <dbReference type="ChEBI" id="CHEBI:29950"/>
        <dbReference type="ChEBI" id="CHEBI:30879"/>
        <dbReference type="ChEBI" id="CHEBI:35924"/>
        <dbReference type="ChEBI" id="CHEBI:50058"/>
        <dbReference type="EC" id="1.11.1.24"/>
    </reaction>
</comment>
<evidence type="ECO:0000256" key="12">
    <source>
        <dbReference type="ARBA" id="ARBA00049091"/>
    </source>
</evidence>
<comment type="function">
    <text evidence="1">Thiol-specific peroxidase that catalyzes the reduction of hydrogen peroxide and organic hydroperoxides to water and alcohols, respectively. Plays a role in cell protection against oxidative stress by detoxifying peroxides and as sensor of hydrogen peroxide-mediated signaling events.</text>
</comment>
<dbReference type="SUPFAM" id="SSF52833">
    <property type="entry name" value="Thioredoxin-like"/>
    <property type="match status" value="1"/>
</dbReference>
<name>A0A4P6EZG8_9BACL</name>
<evidence type="ECO:0000256" key="13">
    <source>
        <dbReference type="PIRSR" id="PIRSR000239-1"/>
    </source>
</evidence>
<evidence type="ECO:0000313" key="16">
    <source>
        <dbReference type="Proteomes" id="UP000293568"/>
    </source>
</evidence>
<dbReference type="KEGG" id="pprt:ET464_12355"/>
<evidence type="ECO:0000256" key="9">
    <source>
        <dbReference type="ARBA" id="ARBA00032824"/>
    </source>
</evidence>
<dbReference type="GO" id="GO:0034599">
    <property type="term" value="P:cellular response to oxidative stress"/>
    <property type="evidence" value="ECO:0007669"/>
    <property type="project" value="TreeGrafter"/>
</dbReference>
<dbReference type="FunFam" id="3.40.30.10:FF:000007">
    <property type="entry name" value="Thioredoxin-dependent thiol peroxidase"/>
    <property type="match status" value="1"/>
</dbReference>
<comment type="subunit">
    <text evidence="2">Monomer.</text>
</comment>
<dbReference type="EC" id="1.11.1.24" evidence="3"/>
<keyword evidence="5" id="KW-0049">Antioxidant</keyword>
<dbReference type="InterPro" id="IPR013766">
    <property type="entry name" value="Thioredoxin_domain"/>
</dbReference>
<dbReference type="PANTHER" id="PTHR42801">
    <property type="entry name" value="THIOREDOXIN-DEPENDENT PEROXIDE REDUCTASE"/>
    <property type="match status" value="1"/>
</dbReference>
<evidence type="ECO:0000256" key="6">
    <source>
        <dbReference type="ARBA" id="ARBA00023002"/>
    </source>
</evidence>
<evidence type="ECO:0000313" key="15">
    <source>
        <dbReference type="EMBL" id="QAY68484.1"/>
    </source>
</evidence>
<comment type="similarity">
    <text evidence="10">Belongs to the peroxiredoxin family. BCP/PrxQ subfamily.</text>
</comment>
<dbReference type="EMBL" id="CP035492">
    <property type="protein sequence ID" value="QAY68484.1"/>
    <property type="molecule type" value="Genomic_DNA"/>
</dbReference>
<evidence type="ECO:0000259" key="14">
    <source>
        <dbReference type="PROSITE" id="PS51352"/>
    </source>
</evidence>
<keyword evidence="6 15" id="KW-0560">Oxidoreductase</keyword>
<dbReference type="PROSITE" id="PS51352">
    <property type="entry name" value="THIOREDOXIN_2"/>
    <property type="match status" value="1"/>
</dbReference>
<reference evidence="15 16" key="1">
    <citation type="submission" date="2019-01" db="EMBL/GenBank/DDBJ databases">
        <title>Genome sequencing of strain FW100M-2.</title>
        <authorList>
            <person name="Heo J."/>
            <person name="Kim S.-J."/>
            <person name="Kim J.-S."/>
            <person name="Hong S.-B."/>
            <person name="Kwon S.-W."/>
        </authorList>
    </citation>
    <scope>NUCLEOTIDE SEQUENCE [LARGE SCALE GENOMIC DNA]</scope>
    <source>
        <strain evidence="15 16">FW100M-2</strain>
    </source>
</reference>